<feature type="compositionally biased region" description="Basic and acidic residues" evidence="1">
    <location>
        <begin position="70"/>
        <end position="82"/>
    </location>
</feature>
<reference evidence="2 3" key="1">
    <citation type="submission" date="2024-01" db="EMBL/GenBank/DDBJ databases">
        <authorList>
            <person name="Waweru B."/>
        </authorList>
    </citation>
    <scope>NUCLEOTIDE SEQUENCE [LARGE SCALE GENOMIC DNA]</scope>
</reference>
<protein>
    <submittedName>
        <fullName evidence="2">Uncharacterized protein</fullName>
    </submittedName>
</protein>
<evidence type="ECO:0000313" key="3">
    <source>
        <dbReference type="Proteomes" id="UP001314170"/>
    </source>
</evidence>
<dbReference type="Proteomes" id="UP001314170">
    <property type="component" value="Unassembled WGS sequence"/>
</dbReference>
<dbReference type="AlphaFoldDB" id="A0AAV1SUP5"/>
<dbReference type="EMBL" id="CAWUPB010001197">
    <property type="protein sequence ID" value="CAK7356434.1"/>
    <property type="molecule type" value="Genomic_DNA"/>
</dbReference>
<keyword evidence="3" id="KW-1185">Reference proteome</keyword>
<evidence type="ECO:0000313" key="2">
    <source>
        <dbReference type="EMBL" id="CAK7356434.1"/>
    </source>
</evidence>
<accession>A0AAV1SUP5</accession>
<evidence type="ECO:0000256" key="1">
    <source>
        <dbReference type="SAM" id="MobiDB-lite"/>
    </source>
</evidence>
<feature type="region of interest" description="Disordered" evidence="1">
    <location>
        <begin position="70"/>
        <end position="97"/>
    </location>
</feature>
<sequence>MAGWWWVTQKIGNGVCSKIKHDELLLVGTSRRLMTAKAPNRAAVHGTKLPVTETIDREEAEKEINKWKEEKEKKRKEVEKIVDSQLNSPDKPYSAIK</sequence>
<proteinExistence type="predicted"/>
<name>A0AAV1SUP5_9ROSI</name>
<organism evidence="2 3">
    <name type="scientific">Dovyalis caffra</name>
    <dbReference type="NCBI Taxonomy" id="77055"/>
    <lineage>
        <taxon>Eukaryota</taxon>
        <taxon>Viridiplantae</taxon>
        <taxon>Streptophyta</taxon>
        <taxon>Embryophyta</taxon>
        <taxon>Tracheophyta</taxon>
        <taxon>Spermatophyta</taxon>
        <taxon>Magnoliopsida</taxon>
        <taxon>eudicotyledons</taxon>
        <taxon>Gunneridae</taxon>
        <taxon>Pentapetalae</taxon>
        <taxon>rosids</taxon>
        <taxon>fabids</taxon>
        <taxon>Malpighiales</taxon>
        <taxon>Salicaceae</taxon>
        <taxon>Flacourtieae</taxon>
        <taxon>Dovyalis</taxon>
    </lineage>
</organism>
<gene>
    <name evidence="2" type="ORF">DCAF_LOCUS26706</name>
</gene>
<comment type="caution">
    <text evidence="2">The sequence shown here is derived from an EMBL/GenBank/DDBJ whole genome shotgun (WGS) entry which is preliminary data.</text>
</comment>